<sequence length="90" mass="10361">MHVEELAKVEARRAEEVCITKELRGKILEAKTAEEDLRSKIVEIAGKADMKSQEWQSGLEKSKEAFRHLRDETTDELRLSVEKCLRGFAM</sequence>
<dbReference type="EMBL" id="LVLJ01000394">
    <property type="protein sequence ID" value="OAE34518.1"/>
    <property type="molecule type" value="Genomic_DNA"/>
</dbReference>
<comment type="caution">
    <text evidence="1">The sequence shown here is derived from an EMBL/GenBank/DDBJ whole genome shotgun (WGS) entry which is preliminary data.</text>
</comment>
<evidence type="ECO:0000313" key="2">
    <source>
        <dbReference type="Proteomes" id="UP000077202"/>
    </source>
</evidence>
<evidence type="ECO:0000313" key="1">
    <source>
        <dbReference type="EMBL" id="OAE34518.1"/>
    </source>
</evidence>
<name>A0A176WMZ3_MARPO</name>
<gene>
    <name evidence="1" type="ORF">AXG93_1515s1000</name>
</gene>
<organism evidence="1 2">
    <name type="scientific">Marchantia polymorpha subsp. ruderalis</name>
    <dbReference type="NCBI Taxonomy" id="1480154"/>
    <lineage>
        <taxon>Eukaryota</taxon>
        <taxon>Viridiplantae</taxon>
        <taxon>Streptophyta</taxon>
        <taxon>Embryophyta</taxon>
        <taxon>Marchantiophyta</taxon>
        <taxon>Marchantiopsida</taxon>
        <taxon>Marchantiidae</taxon>
        <taxon>Marchantiales</taxon>
        <taxon>Marchantiaceae</taxon>
        <taxon>Marchantia</taxon>
    </lineage>
</organism>
<proteinExistence type="predicted"/>
<reference evidence="1" key="1">
    <citation type="submission" date="2016-03" db="EMBL/GenBank/DDBJ databases">
        <title>Mechanisms controlling the formation of the plant cell surface in tip-growing cells are functionally conserved among land plants.</title>
        <authorList>
            <person name="Honkanen S."/>
            <person name="Jones V.A."/>
            <person name="Morieri G."/>
            <person name="Champion C."/>
            <person name="Hetherington A.J."/>
            <person name="Kelly S."/>
            <person name="Saint-Marcoux D."/>
            <person name="Proust H."/>
            <person name="Prescott H."/>
            <person name="Dolan L."/>
        </authorList>
    </citation>
    <scope>NUCLEOTIDE SEQUENCE [LARGE SCALE GENOMIC DNA]</scope>
    <source>
        <tissue evidence="1">Whole gametophyte</tissue>
    </source>
</reference>
<dbReference type="AlphaFoldDB" id="A0A176WMZ3"/>
<protein>
    <submittedName>
        <fullName evidence="1">Uncharacterized protein</fullName>
    </submittedName>
</protein>
<keyword evidence="2" id="KW-1185">Reference proteome</keyword>
<accession>A0A176WMZ3</accession>
<dbReference type="Proteomes" id="UP000077202">
    <property type="component" value="Unassembled WGS sequence"/>
</dbReference>